<evidence type="ECO:0000313" key="1">
    <source>
        <dbReference type="EMBL" id="NVD40334.1"/>
    </source>
</evidence>
<evidence type="ECO:0000313" key="2">
    <source>
        <dbReference type="Proteomes" id="UP000520198"/>
    </source>
</evidence>
<name>A0A7Y6UNT2_9HYPH</name>
<organism evidence="1 2">
    <name type="scientific">Ensifer oleiphilus</name>
    <dbReference type="NCBI Taxonomy" id="2742698"/>
    <lineage>
        <taxon>Bacteria</taxon>
        <taxon>Pseudomonadati</taxon>
        <taxon>Pseudomonadota</taxon>
        <taxon>Alphaproteobacteria</taxon>
        <taxon>Hyphomicrobiales</taxon>
        <taxon>Rhizobiaceae</taxon>
        <taxon>Sinorhizobium/Ensifer group</taxon>
        <taxon>Ensifer</taxon>
    </lineage>
</organism>
<gene>
    <name evidence="1" type="ORF">HT585_15810</name>
</gene>
<dbReference type="EMBL" id="JABWDU010000003">
    <property type="protein sequence ID" value="NVD40334.1"/>
    <property type="molecule type" value="Genomic_DNA"/>
</dbReference>
<reference evidence="1 2" key="1">
    <citation type="submission" date="2020-06" db="EMBL/GenBank/DDBJ databases">
        <authorList>
            <person name="Grouzdev D.S."/>
        </authorList>
    </citation>
    <scope>NUCLEOTIDE SEQUENCE [LARGE SCALE GENOMIC DNA]</scope>
    <source>
        <strain evidence="1 2">HO-A22</strain>
    </source>
</reference>
<proteinExistence type="predicted"/>
<dbReference type="AlphaFoldDB" id="A0A7Y6UNT2"/>
<accession>A0A7Y6UNT2</accession>
<sequence length="81" mass="9077">MTKIAVPLVSHGHPDREPDCECAVEDAFLDLVERAEAAGWTSDEVADCLVNLSHKHRTTLNEDIHMLEEITCSLLISRKLH</sequence>
<keyword evidence="2" id="KW-1185">Reference proteome</keyword>
<dbReference type="Proteomes" id="UP000520198">
    <property type="component" value="Unassembled WGS sequence"/>
</dbReference>
<dbReference type="RefSeq" id="WP_176353822.1">
    <property type="nucleotide sequence ID" value="NZ_JABWDU010000003.1"/>
</dbReference>
<protein>
    <submittedName>
        <fullName evidence="1">Uncharacterized protein</fullName>
    </submittedName>
</protein>
<comment type="caution">
    <text evidence="1">The sequence shown here is derived from an EMBL/GenBank/DDBJ whole genome shotgun (WGS) entry which is preliminary data.</text>
</comment>